<dbReference type="SMART" id="SM00388">
    <property type="entry name" value="HisKA"/>
    <property type="match status" value="1"/>
</dbReference>
<dbReference type="InterPro" id="IPR050736">
    <property type="entry name" value="Sensor_HK_Regulatory"/>
</dbReference>
<keyword evidence="11" id="KW-0812">Transmembrane</keyword>
<sequence>MNRIIQNVLGIVLLAVILIVCFTVAFSLTSFIYQKIGQSPSAYFSQLMNLFLSLILVAMIIKIIDMFDHQTKRLFGSVIDAQKQIAGGNFQVRLDKKTDDYGPFSDLIESVNQMAVDLDKLEQMRQEFISNASHEIQSPLTSIRGFTQTLQNDQLPAEKRTHYLNIIEAESIRLSTLADNLLRLAALEADALNLKPSTYRLDRQIRETVLTYEPQWEQKNIDMELVLEIIKINADKEILSQVWNNLISNSIKFTPKDGRIQIELYQQNHNIIFKITDTGIGMDEKVQNRIFERFYKADPSRNPLIKGNGLGLSIVKKIVDLNQGTIDVQSQLDSGTTFTINLPANNKKISPAK</sequence>
<keyword evidence="6" id="KW-0547">Nucleotide-binding</keyword>
<evidence type="ECO:0000256" key="3">
    <source>
        <dbReference type="ARBA" id="ARBA00012438"/>
    </source>
</evidence>
<dbReference type="SMART" id="SM00387">
    <property type="entry name" value="HATPase_c"/>
    <property type="match status" value="1"/>
</dbReference>
<gene>
    <name evidence="13" type="ORF">GSM42_11400</name>
</gene>
<evidence type="ECO:0000313" key="14">
    <source>
        <dbReference type="Proteomes" id="UP000430692"/>
    </source>
</evidence>
<dbReference type="PANTHER" id="PTHR43711:SF26">
    <property type="entry name" value="SENSOR HISTIDINE KINASE RCSC"/>
    <property type="match status" value="1"/>
</dbReference>
<feature type="transmembrane region" description="Helical" evidence="11">
    <location>
        <begin position="44"/>
        <end position="64"/>
    </location>
</feature>
<dbReference type="PRINTS" id="PR00344">
    <property type="entry name" value="BCTRLSENSOR"/>
</dbReference>
<dbReference type="InterPro" id="IPR036097">
    <property type="entry name" value="HisK_dim/P_sf"/>
</dbReference>
<comment type="catalytic activity">
    <reaction evidence="1">
        <text>ATP + protein L-histidine = ADP + protein N-phospho-L-histidine.</text>
        <dbReference type="EC" id="2.7.13.3"/>
    </reaction>
</comment>
<dbReference type="InterPro" id="IPR003594">
    <property type="entry name" value="HATPase_dom"/>
</dbReference>
<organism evidence="13 14">
    <name type="scientific">Shimazuella alba</name>
    <dbReference type="NCBI Taxonomy" id="2690964"/>
    <lineage>
        <taxon>Bacteria</taxon>
        <taxon>Bacillati</taxon>
        <taxon>Bacillota</taxon>
        <taxon>Bacilli</taxon>
        <taxon>Bacillales</taxon>
        <taxon>Thermoactinomycetaceae</taxon>
        <taxon>Shimazuella</taxon>
    </lineage>
</organism>
<dbReference type="SUPFAM" id="SSF47384">
    <property type="entry name" value="Homodimeric domain of signal transducing histidine kinase"/>
    <property type="match status" value="1"/>
</dbReference>
<dbReference type="FunFam" id="1.10.287.130:FF:000001">
    <property type="entry name" value="Two-component sensor histidine kinase"/>
    <property type="match status" value="1"/>
</dbReference>
<evidence type="ECO:0000256" key="10">
    <source>
        <dbReference type="ARBA" id="ARBA00023136"/>
    </source>
</evidence>
<dbReference type="Gene3D" id="1.10.287.130">
    <property type="match status" value="1"/>
</dbReference>
<evidence type="ECO:0000259" key="12">
    <source>
        <dbReference type="PROSITE" id="PS50109"/>
    </source>
</evidence>
<comment type="caution">
    <text evidence="13">The sequence shown here is derived from an EMBL/GenBank/DDBJ whole genome shotgun (WGS) entry which is preliminary data.</text>
</comment>
<keyword evidence="10 11" id="KW-0472">Membrane</keyword>
<dbReference type="GO" id="GO:0000155">
    <property type="term" value="F:phosphorelay sensor kinase activity"/>
    <property type="evidence" value="ECO:0007669"/>
    <property type="project" value="InterPro"/>
</dbReference>
<keyword evidence="7 13" id="KW-0418">Kinase</keyword>
<dbReference type="PROSITE" id="PS50109">
    <property type="entry name" value="HIS_KIN"/>
    <property type="match status" value="1"/>
</dbReference>
<evidence type="ECO:0000256" key="11">
    <source>
        <dbReference type="SAM" id="Phobius"/>
    </source>
</evidence>
<dbReference type="Pfam" id="PF00512">
    <property type="entry name" value="HisKA"/>
    <property type="match status" value="1"/>
</dbReference>
<dbReference type="CDD" id="cd00075">
    <property type="entry name" value="HATPase"/>
    <property type="match status" value="1"/>
</dbReference>
<dbReference type="GO" id="GO:0005524">
    <property type="term" value="F:ATP binding"/>
    <property type="evidence" value="ECO:0007669"/>
    <property type="project" value="UniProtKB-KW"/>
</dbReference>
<dbReference type="PANTHER" id="PTHR43711">
    <property type="entry name" value="TWO-COMPONENT HISTIDINE KINASE"/>
    <property type="match status" value="1"/>
</dbReference>
<evidence type="ECO:0000256" key="6">
    <source>
        <dbReference type="ARBA" id="ARBA00022741"/>
    </source>
</evidence>
<keyword evidence="14" id="KW-1185">Reference proteome</keyword>
<dbReference type="EMBL" id="WUUL01000007">
    <property type="protein sequence ID" value="MXQ54304.1"/>
    <property type="molecule type" value="Genomic_DNA"/>
</dbReference>
<dbReference type="Pfam" id="PF02518">
    <property type="entry name" value="HATPase_c"/>
    <property type="match status" value="1"/>
</dbReference>
<dbReference type="CDD" id="cd00082">
    <property type="entry name" value="HisKA"/>
    <property type="match status" value="1"/>
</dbReference>
<dbReference type="FunFam" id="3.30.565.10:FF:000006">
    <property type="entry name" value="Sensor histidine kinase WalK"/>
    <property type="match status" value="1"/>
</dbReference>
<evidence type="ECO:0000256" key="8">
    <source>
        <dbReference type="ARBA" id="ARBA00022840"/>
    </source>
</evidence>
<evidence type="ECO:0000256" key="2">
    <source>
        <dbReference type="ARBA" id="ARBA00004651"/>
    </source>
</evidence>
<evidence type="ECO:0000313" key="13">
    <source>
        <dbReference type="EMBL" id="MXQ54304.1"/>
    </source>
</evidence>
<evidence type="ECO:0000256" key="5">
    <source>
        <dbReference type="ARBA" id="ARBA00022679"/>
    </source>
</evidence>
<feature type="transmembrane region" description="Helical" evidence="11">
    <location>
        <begin position="7"/>
        <end position="32"/>
    </location>
</feature>
<keyword evidence="11" id="KW-1133">Transmembrane helix</keyword>
<comment type="subcellular location">
    <subcellularLocation>
        <location evidence="2">Cell membrane</location>
        <topology evidence="2">Multi-pass membrane protein</topology>
    </subcellularLocation>
</comment>
<feature type="domain" description="Histidine kinase" evidence="12">
    <location>
        <begin position="131"/>
        <end position="346"/>
    </location>
</feature>
<protein>
    <recommendedName>
        <fullName evidence="3">histidine kinase</fullName>
        <ecNumber evidence="3">2.7.13.3</ecNumber>
    </recommendedName>
</protein>
<dbReference type="GO" id="GO:0005886">
    <property type="term" value="C:plasma membrane"/>
    <property type="evidence" value="ECO:0007669"/>
    <property type="project" value="UniProtKB-SubCell"/>
</dbReference>
<evidence type="ECO:0000256" key="1">
    <source>
        <dbReference type="ARBA" id="ARBA00000085"/>
    </source>
</evidence>
<dbReference type="InterPro" id="IPR003661">
    <property type="entry name" value="HisK_dim/P_dom"/>
</dbReference>
<keyword evidence="4" id="KW-0597">Phosphoprotein</keyword>
<dbReference type="RefSeq" id="WP_160801664.1">
    <property type="nucleotide sequence ID" value="NZ_WUUL01000007.1"/>
</dbReference>
<dbReference type="Gene3D" id="3.30.565.10">
    <property type="entry name" value="Histidine kinase-like ATPase, C-terminal domain"/>
    <property type="match status" value="1"/>
</dbReference>
<evidence type="ECO:0000256" key="4">
    <source>
        <dbReference type="ARBA" id="ARBA00022553"/>
    </source>
</evidence>
<keyword evidence="5" id="KW-0808">Transferase</keyword>
<keyword evidence="9" id="KW-0902">Two-component regulatory system</keyword>
<keyword evidence="8" id="KW-0067">ATP-binding</keyword>
<dbReference type="InterPro" id="IPR005467">
    <property type="entry name" value="His_kinase_dom"/>
</dbReference>
<evidence type="ECO:0000256" key="7">
    <source>
        <dbReference type="ARBA" id="ARBA00022777"/>
    </source>
</evidence>
<dbReference type="InterPro" id="IPR004358">
    <property type="entry name" value="Sig_transdc_His_kin-like_C"/>
</dbReference>
<reference evidence="13 14" key="1">
    <citation type="submission" date="2019-12" db="EMBL/GenBank/DDBJ databases">
        <title>Whole-genome analyses of novel actinobacteria.</title>
        <authorList>
            <person name="Sahin N."/>
            <person name="Saygin H."/>
        </authorList>
    </citation>
    <scope>NUCLEOTIDE SEQUENCE [LARGE SCALE GENOMIC DNA]</scope>
    <source>
        <strain evidence="13 14">KC615</strain>
    </source>
</reference>
<accession>A0A6I4W0U8</accession>
<name>A0A6I4W0U8_9BACL</name>
<dbReference type="InterPro" id="IPR036890">
    <property type="entry name" value="HATPase_C_sf"/>
</dbReference>
<dbReference type="AlphaFoldDB" id="A0A6I4W0U8"/>
<dbReference type="SUPFAM" id="SSF55874">
    <property type="entry name" value="ATPase domain of HSP90 chaperone/DNA topoisomerase II/histidine kinase"/>
    <property type="match status" value="1"/>
</dbReference>
<dbReference type="EC" id="2.7.13.3" evidence="3"/>
<proteinExistence type="predicted"/>
<dbReference type="Proteomes" id="UP000430692">
    <property type="component" value="Unassembled WGS sequence"/>
</dbReference>
<evidence type="ECO:0000256" key="9">
    <source>
        <dbReference type="ARBA" id="ARBA00023012"/>
    </source>
</evidence>